<feature type="non-terminal residue" evidence="3">
    <location>
        <position position="40"/>
    </location>
</feature>
<gene>
    <name evidence="3" type="ORF">S01H4_38435</name>
</gene>
<dbReference type="AlphaFoldDB" id="X1DJQ8"/>
<sequence>MPTIQIDGPPIPTERKRQLVEKLSNAAAEVYGIAKEHMIV</sequence>
<accession>X1DJQ8</accession>
<name>X1DJQ8_9ZZZZ</name>
<dbReference type="Gene3D" id="3.30.429.10">
    <property type="entry name" value="Macrophage Migration Inhibitory Factor"/>
    <property type="match status" value="1"/>
</dbReference>
<keyword evidence="1" id="KW-0413">Isomerase</keyword>
<dbReference type="InterPro" id="IPR004370">
    <property type="entry name" value="4-OT-like_dom"/>
</dbReference>
<dbReference type="InterPro" id="IPR014347">
    <property type="entry name" value="Tautomerase/MIF_sf"/>
</dbReference>
<proteinExistence type="predicted"/>
<feature type="domain" description="4-oxalocrotonate tautomerase-like" evidence="2">
    <location>
        <begin position="2"/>
        <end position="38"/>
    </location>
</feature>
<dbReference type="EMBL" id="BART01020725">
    <property type="protein sequence ID" value="GAH05259.1"/>
    <property type="molecule type" value="Genomic_DNA"/>
</dbReference>
<organism evidence="3">
    <name type="scientific">marine sediment metagenome</name>
    <dbReference type="NCBI Taxonomy" id="412755"/>
    <lineage>
        <taxon>unclassified sequences</taxon>
        <taxon>metagenomes</taxon>
        <taxon>ecological metagenomes</taxon>
    </lineage>
</organism>
<evidence type="ECO:0000259" key="2">
    <source>
        <dbReference type="Pfam" id="PF01361"/>
    </source>
</evidence>
<evidence type="ECO:0000313" key="3">
    <source>
        <dbReference type="EMBL" id="GAH05259.1"/>
    </source>
</evidence>
<dbReference type="SUPFAM" id="SSF55331">
    <property type="entry name" value="Tautomerase/MIF"/>
    <property type="match status" value="1"/>
</dbReference>
<protein>
    <recommendedName>
        <fullName evidence="2">4-oxalocrotonate tautomerase-like domain-containing protein</fullName>
    </recommendedName>
</protein>
<dbReference type="GO" id="GO:0016853">
    <property type="term" value="F:isomerase activity"/>
    <property type="evidence" value="ECO:0007669"/>
    <property type="project" value="UniProtKB-KW"/>
</dbReference>
<dbReference type="Pfam" id="PF01361">
    <property type="entry name" value="Tautomerase"/>
    <property type="match status" value="1"/>
</dbReference>
<reference evidence="3" key="1">
    <citation type="journal article" date="2014" name="Front. Microbiol.">
        <title>High frequency of phylogenetically diverse reductive dehalogenase-homologous genes in deep subseafloor sedimentary metagenomes.</title>
        <authorList>
            <person name="Kawai M."/>
            <person name="Futagami T."/>
            <person name="Toyoda A."/>
            <person name="Takaki Y."/>
            <person name="Nishi S."/>
            <person name="Hori S."/>
            <person name="Arai W."/>
            <person name="Tsubouchi T."/>
            <person name="Morono Y."/>
            <person name="Uchiyama I."/>
            <person name="Ito T."/>
            <person name="Fujiyama A."/>
            <person name="Inagaki F."/>
            <person name="Takami H."/>
        </authorList>
    </citation>
    <scope>NUCLEOTIDE SEQUENCE</scope>
    <source>
        <strain evidence="3">Expedition CK06-06</strain>
    </source>
</reference>
<evidence type="ECO:0000256" key="1">
    <source>
        <dbReference type="ARBA" id="ARBA00023235"/>
    </source>
</evidence>
<comment type="caution">
    <text evidence="3">The sequence shown here is derived from an EMBL/GenBank/DDBJ whole genome shotgun (WGS) entry which is preliminary data.</text>
</comment>